<dbReference type="AlphaFoldDB" id="A0AAU7Y5Z8"/>
<dbReference type="EMBL" id="CP158373">
    <property type="protein sequence ID" value="XBY65200.1"/>
    <property type="molecule type" value="Genomic_DNA"/>
</dbReference>
<sequence length="719" mass="79590">MGETPCSPSWAVWSVPKRKQVAWHASCAGCLVAPMANWFTSQELAGLPGMPGTDRNVRVMADRCGWEGQRRIGTKAVEYSFAILPQETQAALLARMVSQQAPAVPSAPHVLIAPQRDGVEISRLTDAQREVMTARVALIREVQRLAEFAPQGQAIAILVDGARRGTLTPYLTEQAERANDRKTADRSLSERTLKRWLSDWRANGELALAPVRRKPDMSVPSWAPAFLACYQTPQKPTVAAAYAVFKAANPGCPSIHAVHRWLGKLSPEAREAGRMGPRELKSLQAFKRRSADTLWPNDVWVADGHTFDAEVINPLTGQIFRPEITMVIDWATRRIVGFSVNLAESTLATLDTLRDGVSRVGMYKVFYVDNGSGFDNATVYEVNDRLGGTITHSLPYNSQARGVIERAHRSILVTLAKTFDSYIGADMDGEAATRAHRLSRKQLAQGVTIRDVPTFDRFFADLQDALDRYNREPHRGLPKIRDMETGKRRHQSPMESWRSAEAEGWQALTADASVVASLTRPQVSRITHRGEVKFNSGIYFLPELVDLHGEEVRVGFDFRDSSRVWVHAVTGELIGEALLDGNATPAMPATLLERAAERRERGQLNRLVQKAKTLTGQQVEMQLVPKTAQPAELSAEQLADARHVAASLAAPVARAADAFQVPSDSMARYRLWKRLEARAAAGEQLDAEASRWHRSYPNTPEYQDTQDMFDFAAASTASA</sequence>
<dbReference type="InterPro" id="IPR012337">
    <property type="entry name" value="RNaseH-like_sf"/>
</dbReference>
<feature type="domain" description="HTH Mu-type" evidence="3">
    <location>
        <begin position="35"/>
        <end position="100"/>
    </location>
</feature>
<dbReference type="InterPro" id="IPR003314">
    <property type="entry name" value="Mu-type_HTH"/>
</dbReference>
<dbReference type="GO" id="GO:0003677">
    <property type="term" value="F:DNA binding"/>
    <property type="evidence" value="ECO:0007669"/>
    <property type="project" value="UniProtKB-KW"/>
</dbReference>
<dbReference type="PROSITE" id="PS51702">
    <property type="entry name" value="HTH_MU"/>
    <property type="match status" value="1"/>
</dbReference>
<evidence type="ECO:0000313" key="4">
    <source>
        <dbReference type="EMBL" id="XBY65200.1"/>
    </source>
</evidence>
<dbReference type="InterPro" id="IPR009004">
    <property type="entry name" value="Transposase_Mu_C"/>
</dbReference>
<feature type="region of interest" description="Disordered" evidence="1">
    <location>
        <begin position="683"/>
        <end position="705"/>
    </location>
</feature>
<feature type="compositionally biased region" description="Polar residues" evidence="1">
    <location>
        <begin position="696"/>
        <end position="705"/>
    </location>
</feature>
<dbReference type="Pfam" id="PF09299">
    <property type="entry name" value="Mu-transpos_C"/>
    <property type="match status" value="1"/>
</dbReference>
<dbReference type="SUPFAM" id="SSF53098">
    <property type="entry name" value="Ribonuclease H-like"/>
    <property type="match status" value="1"/>
</dbReference>
<evidence type="ECO:0000256" key="1">
    <source>
        <dbReference type="SAM" id="MobiDB-lite"/>
    </source>
</evidence>
<protein>
    <submittedName>
        <fullName evidence="4">DNA-binding protein</fullName>
    </submittedName>
</protein>
<feature type="domain" description="Integrase catalytic" evidence="2">
    <location>
        <begin position="292"/>
        <end position="501"/>
    </location>
</feature>
<dbReference type="InterPro" id="IPR015378">
    <property type="entry name" value="Transposase-like_Mu_C"/>
</dbReference>
<evidence type="ECO:0000259" key="3">
    <source>
        <dbReference type="PROSITE" id="PS51702"/>
    </source>
</evidence>
<reference evidence="4" key="1">
    <citation type="submission" date="2023-08" db="EMBL/GenBank/DDBJ databases">
        <title>Increased levels of nutrients transform a symbiont into a lethal pathobiont.</title>
        <authorList>
            <person name="Lachnit T."/>
            <person name="Ulrich L."/>
            <person name="Willmer F.M."/>
            <person name="Hasenbein T."/>
            <person name="Steiner L.X."/>
            <person name="Wolters M."/>
            <person name="Herbst E.M."/>
            <person name="Deines P."/>
        </authorList>
    </citation>
    <scope>NUCLEOTIDE SEQUENCE</scope>
    <source>
        <strain evidence="4">T3</strain>
    </source>
</reference>
<dbReference type="InterPro" id="IPR001584">
    <property type="entry name" value="Integrase_cat-core"/>
</dbReference>
<dbReference type="Gene3D" id="1.10.10.10">
    <property type="entry name" value="Winged helix-like DNA-binding domain superfamily/Winged helix DNA-binding domain"/>
    <property type="match status" value="1"/>
</dbReference>
<dbReference type="InterPro" id="IPR036397">
    <property type="entry name" value="RNaseH_sf"/>
</dbReference>
<dbReference type="PROSITE" id="PS50994">
    <property type="entry name" value="INTEGRASE"/>
    <property type="match status" value="1"/>
</dbReference>
<dbReference type="SUPFAM" id="SSF46955">
    <property type="entry name" value="Putative DNA-binding domain"/>
    <property type="match status" value="1"/>
</dbReference>
<gene>
    <name evidence="4" type="ORF">ABS648_05380</name>
</gene>
<dbReference type="GO" id="GO:0015074">
    <property type="term" value="P:DNA integration"/>
    <property type="evidence" value="ECO:0007669"/>
    <property type="project" value="InterPro"/>
</dbReference>
<dbReference type="SUPFAM" id="SSF50610">
    <property type="entry name" value="mu transposase, C-terminal domain"/>
    <property type="match status" value="1"/>
</dbReference>
<dbReference type="InterPro" id="IPR036388">
    <property type="entry name" value="WH-like_DNA-bd_sf"/>
</dbReference>
<proteinExistence type="predicted"/>
<keyword evidence="4" id="KW-0238">DNA-binding</keyword>
<dbReference type="Gene3D" id="3.30.420.10">
    <property type="entry name" value="Ribonuclease H-like superfamily/Ribonuclease H"/>
    <property type="match status" value="1"/>
</dbReference>
<dbReference type="RefSeq" id="WP_350447804.1">
    <property type="nucleotide sequence ID" value="NZ_CP158373.1"/>
</dbReference>
<name>A0AAU7Y5Z8_9PSED</name>
<organism evidence="4">
    <name type="scientific">Pseudomonas solani</name>
    <dbReference type="NCBI Taxonomy" id="2731552"/>
    <lineage>
        <taxon>Bacteria</taxon>
        <taxon>Pseudomonadati</taxon>
        <taxon>Pseudomonadota</taxon>
        <taxon>Gammaproteobacteria</taxon>
        <taxon>Pseudomonadales</taxon>
        <taxon>Pseudomonadaceae</taxon>
        <taxon>Pseudomonas</taxon>
    </lineage>
</organism>
<evidence type="ECO:0000259" key="2">
    <source>
        <dbReference type="PROSITE" id="PS50994"/>
    </source>
</evidence>
<dbReference type="Pfam" id="PF02316">
    <property type="entry name" value="HTH_Tnp_Mu_1"/>
    <property type="match status" value="1"/>
</dbReference>
<dbReference type="InterPro" id="IPR009061">
    <property type="entry name" value="DNA-bd_dom_put_sf"/>
</dbReference>
<accession>A0AAU7Y5Z8</accession>